<dbReference type="Gene3D" id="3.40.50.410">
    <property type="entry name" value="von Willebrand factor, type A domain"/>
    <property type="match status" value="1"/>
</dbReference>
<sequence length="690" mass="77305">MSLTWGTVSGWWLPLCVVLGLLYAWLMYRKPLQLQRGLRYGLFALKAVVVSVLALLLLSPLVRTVSYQPQKPLILIAQDNSQSIKLFNRKGNNTLRSGWDSELQKQLGDNYEVHAFHFDKDLRDGLSQTFNGKQTNIAAALKQLNDLFVNQNIGAIVLATDGLYNTGANPSYESRNIKSAIYTVALGDTTARKDVLISNVNYNKTAFLANDFEIEVAVEAYQSKGQQTQLSITEDGMVVHQQSIGITSDVFKKTIPVKLNADKKGLRKFVISLSRLNNELSYDNNTETIYMEVLDARQKVLLMYDAPHPDIAVIKQAIESNRNFEVKTSLVADASSLKPADYTLAILYQLRAGSYARLRSIMQTKVPLWFIGGTQTDLNGFNDQQKILNVDASRSESQEVFGMAVPGFSAFTLSDSTQKKLETLPPLLVPYGNYKTGNAAQVLLKQKIGNVVTNYPLIALGDDGGRKVAVLAGEGLWRWQLAEYKAYENHHATDELLSQTVQYLTANANRQRFRVYASKNVFDEGENVLLNAELYNDALELVNTPDVKINLKDQQGKNFSFLFTRNGQSYQLNAGTMPVGTYSYNASTTLGKQTFKAEGQLTVKQLNLEAGQSAADHQLLREMAQQSGGKMIYPSQIDQLADLIKKNENIKTIVYEDKRYNDLVDLKWVFFLLLVLLSTEWFLRKRAGEV</sequence>
<dbReference type="SUPFAM" id="SSF52317">
    <property type="entry name" value="Class I glutamine amidotransferase-like"/>
    <property type="match status" value="1"/>
</dbReference>
<evidence type="ECO:0008006" key="4">
    <source>
        <dbReference type="Google" id="ProtNLM"/>
    </source>
</evidence>
<keyword evidence="1" id="KW-0472">Membrane</keyword>
<evidence type="ECO:0000256" key="1">
    <source>
        <dbReference type="SAM" id="Phobius"/>
    </source>
</evidence>
<name>A0A563U909_9SPHI</name>
<evidence type="ECO:0000313" key="3">
    <source>
        <dbReference type="Proteomes" id="UP000318010"/>
    </source>
</evidence>
<dbReference type="AlphaFoldDB" id="A0A563U909"/>
<keyword evidence="3" id="KW-1185">Reference proteome</keyword>
<dbReference type="OrthoDB" id="9763076at2"/>
<dbReference type="PANTHER" id="PTHR37947:SF1">
    <property type="entry name" value="BLL2462 PROTEIN"/>
    <property type="match status" value="1"/>
</dbReference>
<dbReference type="SUPFAM" id="SSF53300">
    <property type="entry name" value="vWA-like"/>
    <property type="match status" value="1"/>
</dbReference>
<organism evidence="2 3">
    <name type="scientific">Mucilaginibacter achroorhodeus</name>
    <dbReference type="NCBI Taxonomy" id="2599294"/>
    <lineage>
        <taxon>Bacteria</taxon>
        <taxon>Pseudomonadati</taxon>
        <taxon>Bacteroidota</taxon>
        <taxon>Sphingobacteriia</taxon>
        <taxon>Sphingobacteriales</taxon>
        <taxon>Sphingobacteriaceae</taxon>
        <taxon>Mucilaginibacter</taxon>
    </lineage>
</organism>
<dbReference type="EMBL" id="VOEI01000001">
    <property type="protein sequence ID" value="TWR27872.1"/>
    <property type="molecule type" value="Genomic_DNA"/>
</dbReference>
<dbReference type="InterPro" id="IPR029062">
    <property type="entry name" value="Class_I_gatase-like"/>
</dbReference>
<keyword evidence="1" id="KW-1133">Transmembrane helix</keyword>
<dbReference type="RefSeq" id="WP_146268686.1">
    <property type="nucleotide sequence ID" value="NZ_VOEI01000001.1"/>
</dbReference>
<gene>
    <name evidence="2" type="ORF">FPZ42_01270</name>
</gene>
<feature type="transmembrane region" description="Helical" evidence="1">
    <location>
        <begin position="40"/>
        <end position="62"/>
    </location>
</feature>
<feature type="transmembrane region" description="Helical" evidence="1">
    <location>
        <begin position="12"/>
        <end position="28"/>
    </location>
</feature>
<keyword evidence="1" id="KW-0812">Transmembrane</keyword>
<dbReference type="PANTHER" id="PTHR37947">
    <property type="entry name" value="BLL2462 PROTEIN"/>
    <property type="match status" value="1"/>
</dbReference>
<dbReference type="InterPro" id="IPR036465">
    <property type="entry name" value="vWFA_dom_sf"/>
</dbReference>
<proteinExistence type="predicted"/>
<reference evidence="2 3" key="1">
    <citation type="submission" date="2019-07" db="EMBL/GenBank/DDBJ databases">
        <authorList>
            <person name="Kim J."/>
        </authorList>
    </citation>
    <scope>NUCLEOTIDE SEQUENCE [LARGE SCALE GENOMIC DNA]</scope>
    <source>
        <strain evidence="2 3">MJ1a</strain>
    </source>
</reference>
<protein>
    <recommendedName>
        <fullName evidence="4">VWA domain-containing protein</fullName>
    </recommendedName>
</protein>
<evidence type="ECO:0000313" key="2">
    <source>
        <dbReference type="EMBL" id="TWR27872.1"/>
    </source>
</evidence>
<dbReference type="Gene3D" id="3.40.50.880">
    <property type="match status" value="1"/>
</dbReference>
<dbReference type="Proteomes" id="UP000318010">
    <property type="component" value="Unassembled WGS sequence"/>
</dbReference>
<accession>A0A563U909</accession>
<comment type="caution">
    <text evidence="2">The sequence shown here is derived from an EMBL/GenBank/DDBJ whole genome shotgun (WGS) entry which is preliminary data.</text>
</comment>